<reference evidence="2" key="1">
    <citation type="submission" date="2018-05" db="EMBL/GenBank/DDBJ databases">
        <authorList>
            <person name="Lanie J.A."/>
            <person name="Ng W.-L."/>
            <person name="Kazmierczak K.M."/>
            <person name="Andrzejewski T.M."/>
            <person name="Davidsen T.M."/>
            <person name="Wayne K.J."/>
            <person name="Tettelin H."/>
            <person name="Glass J.I."/>
            <person name="Rusch D."/>
            <person name="Podicherti R."/>
            <person name="Tsui H.-C.T."/>
            <person name="Winkler M.E."/>
        </authorList>
    </citation>
    <scope>NUCLEOTIDE SEQUENCE</scope>
</reference>
<evidence type="ECO:0000313" key="2">
    <source>
        <dbReference type="EMBL" id="SVD66330.1"/>
    </source>
</evidence>
<feature type="region of interest" description="Disordered" evidence="1">
    <location>
        <begin position="38"/>
        <end position="59"/>
    </location>
</feature>
<accession>A0A382X635</accession>
<dbReference type="InterPro" id="IPR009091">
    <property type="entry name" value="RCC1/BLIP-II"/>
</dbReference>
<gene>
    <name evidence="2" type="ORF">METZ01_LOCUS419184</name>
</gene>
<proteinExistence type="predicted"/>
<organism evidence="2">
    <name type="scientific">marine metagenome</name>
    <dbReference type="NCBI Taxonomy" id="408172"/>
    <lineage>
        <taxon>unclassified sequences</taxon>
        <taxon>metagenomes</taxon>
        <taxon>ecological metagenomes</taxon>
    </lineage>
</organism>
<name>A0A382X635_9ZZZZ</name>
<evidence type="ECO:0000256" key="1">
    <source>
        <dbReference type="SAM" id="MobiDB-lite"/>
    </source>
</evidence>
<dbReference type="SUPFAM" id="SSF50985">
    <property type="entry name" value="RCC1/BLIP-II"/>
    <property type="match status" value="1"/>
</dbReference>
<sequence length="59" mass="6319">MCVTPLIFTVRQPHTFAVLDDASIKFWGKNDLGQLGLDANSTRGDGSGKMGDNLPVISL</sequence>
<protein>
    <submittedName>
        <fullName evidence="2">Uncharacterized protein</fullName>
    </submittedName>
</protein>
<dbReference type="EMBL" id="UINC01165114">
    <property type="protein sequence ID" value="SVD66330.1"/>
    <property type="molecule type" value="Genomic_DNA"/>
</dbReference>
<dbReference type="AlphaFoldDB" id="A0A382X635"/>